<keyword evidence="3" id="KW-1185">Reference proteome</keyword>
<name>A0ABV8U290_9ACTN</name>
<organism evidence="2 3">
    <name type="scientific">Salininema proteolyticum</name>
    <dbReference type="NCBI Taxonomy" id="1607685"/>
    <lineage>
        <taxon>Bacteria</taxon>
        <taxon>Bacillati</taxon>
        <taxon>Actinomycetota</taxon>
        <taxon>Actinomycetes</taxon>
        <taxon>Glycomycetales</taxon>
        <taxon>Glycomycetaceae</taxon>
        <taxon>Salininema</taxon>
    </lineage>
</organism>
<accession>A0ABV8U290</accession>
<evidence type="ECO:0000313" key="3">
    <source>
        <dbReference type="Proteomes" id="UP001595823"/>
    </source>
</evidence>
<proteinExistence type="predicted"/>
<gene>
    <name evidence="2" type="ORF">ACFPET_18525</name>
</gene>
<sequence length="84" mass="8643">MSQLSELQGRLQALKQQSDELKANAAEAKQTAEELAGQLEGIGAANAQPVRMAAESVENAITSLAQFDQGCDEAAANVAAAENG</sequence>
<dbReference type="Proteomes" id="UP001595823">
    <property type="component" value="Unassembled WGS sequence"/>
</dbReference>
<comment type="caution">
    <text evidence="2">The sequence shown here is derived from an EMBL/GenBank/DDBJ whole genome shotgun (WGS) entry which is preliminary data.</text>
</comment>
<dbReference type="EMBL" id="JBHSDK010000028">
    <property type="protein sequence ID" value="MFC4337201.1"/>
    <property type="molecule type" value="Genomic_DNA"/>
</dbReference>
<reference evidence="3" key="1">
    <citation type="journal article" date="2019" name="Int. J. Syst. Evol. Microbiol.">
        <title>The Global Catalogue of Microorganisms (GCM) 10K type strain sequencing project: providing services to taxonomists for standard genome sequencing and annotation.</title>
        <authorList>
            <consortium name="The Broad Institute Genomics Platform"/>
            <consortium name="The Broad Institute Genome Sequencing Center for Infectious Disease"/>
            <person name="Wu L."/>
            <person name="Ma J."/>
        </authorList>
    </citation>
    <scope>NUCLEOTIDE SEQUENCE [LARGE SCALE GENOMIC DNA]</scope>
    <source>
        <strain evidence="3">IBRC-M 10908</strain>
    </source>
</reference>
<keyword evidence="1" id="KW-0175">Coiled coil</keyword>
<protein>
    <submittedName>
        <fullName evidence="2">Uncharacterized protein</fullName>
    </submittedName>
</protein>
<evidence type="ECO:0000256" key="1">
    <source>
        <dbReference type="SAM" id="Coils"/>
    </source>
</evidence>
<feature type="coiled-coil region" evidence="1">
    <location>
        <begin position="4"/>
        <end position="38"/>
    </location>
</feature>
<dbReference type="RefSeq" id="WP_380623938.1">
    <property type="nucleotide sequence ID" value="NZ_JBHSDK010000028.1"/>
</dbReference>
<evidence type="ECO:0000313" key="2">
    <source>
        <dbReference type="EMBL" id="MFC4337201.1"/>
    </source>
</evidence>